<dbReference type="Proteomes" id="UP000232883">
    <property type="component" value="Chromosome"/>
</dbReference>
<accession>A0A2K8Z2B2</accession>
<gene>
    <name evidence="1" type="ORF">CWM47_20660</name>
</gene>
<proteinExistence type="predicted"/>
<dbReference type="KEGG" id="spir:CWM47_20660"/>
<evidence type="ECO:0000313" key="2">
    <source>
        <dbReference type="Proteomes" id="UP000232883"/>
    </source>
</evidence>
<dbReference type="OrthoDB" id="935128at2"/>
<keyword evidence="2" id="KW-1185">Reference proteome</keyword>
<dbReference type="EMBL" id="CP025096">
    <property type="protein sequence ID" value="AUD04026.1"/>
    <property type="molecule type" value="Genomic_DNA"/>
</dbReference>
<dbReference type="RefSeq" id="WP_100990092.1">
    <property type="nucleotide sequence ID" value="NZ_CP025096.1"/>
</dbReference>
<organism evidence="1 2">
    <name type="scientific">Spirosoma pollinicola</name>
    <dbReference type="NCBI Taxonomy" id="2057025"/>
    <lineage>
        <taxon>Bacteria</taxon>
        <taxon>Pseudomonadati</taxon>
        <taxon>Bacteroidota</taxon>
        <taxon>Cytophagia</taxon>
        <taxon>Cytophagales</taxon>
        <taxon>Cytophagaceae</taxon>
        <taxon>Spirosoma</taxon>
    </lineage>
</organism>
<dbReference type="AlphaFoldDB" id="A0A2K8Z2B2"/>
<protein>
    <submittedName>
        <fullName evidence="1">Uncharacterized protein</fullName>
    </submittedName>
</protein>
<name>A0A2K8Z2B2_9BACT</name>
<evidence type="ECO:0000313" key="1">
    <source>
        <dbReference type="EMBL" id="AUD04026.1"/>
    </source>
</evidence>
<sequence length="272" mass="32953">MENEEQKPKRKPKRKVYESDHYLYMSAELLKCIQQVPHLRPEGWNLEGPEPDDCELRYISREHAPLFYPWEEFDCRTIKLINLRKPACRLTFFRTHRYFLKKAEKITRQTKLDTIQEVIQKLQQDLDKLDTQTLFDVPTDQHRVVQDELNEWKQIAQHPDRYDIALSNYHKEYIYNTLNYKYLVEDPTDGYRMANETVHLLKNQYEKDRSKGRAQAVAQIRYNIVFIDLESIVQPDPYQNKVIHRYLEGFPIRTDMYLHHVYVRPSSEERMD</sequence>
<reference evidence="1 2" key="1">
    <citation type="submission" date="2017-11" db="EMBL/GenBank/DDBJ databases">
        <title>Taxonomic description and genome sequences of Spirosoma HA7 sp. nov., isolated from pollen microhabitat of Corylus avellana.</title>
        <authorList>
            <person name="Ambika Manirajan B."/>
            <person name="Suarez C."/>
            <person name="Ratering S."/>
            <person name="Geissler-Plaum R."/>
            <person name="Cardinale M."/>
            <person name="Sylvia S."/>
        </authorList>
    </citation>
    <scope>NUCLEOTIDE SEQUENCE [LARGE SCALE GENOMIC DNA]</scope>
    <source>
        <strain evidence="1 2">HA7</strain>
    </source>
</reference>